<dbReference type="SUPFAM" id="SSF51905">
    <property type="entry name" value="FAD/NAD(P)-binding domain"/>
    <property type="match status" value="1"/>
</dbReference>
<dbReference type="InterPro" id="IPR021163">
    <property type="entry name" value="Ferredox_Rdtase_adrenod"/>
</dbReference>
<protein>
    <recommendedName>
        <fullName evidence="8">NADPH:adrenodoxin oxidoreductase, mitochondrial</fullName>
        <ecNumber evidence="8">1.18.1.6</ecNumber>
    </recommendedName>
</protein>
<evidence type="ECO:0000256" key="7">
    <source>
        <dbReference type="ARBA" id="ARBA00048933"/>
    </source>
</evidence>
<keyword evidence="3 8" id="KW-0285">Flavoprotein</keyword>
<dbReference type="Gene3D" id="3.40.50.720">
    <property type="entry name" value="NAD(P)-binding Rossmann-like Domain"/>
    <property type="match status" value="1"/>
</dbReference>
<comment type="subcellular location">
    <subcellularLocation>
        <location evidence="8">Mitochondrion</location>
    </subcellularLocation>
</comment>
<dbReference type="InterPro" id="IPR055275">
    <property type="entry name" value="Ferredox_Rdtase"/>
</dbReference>
<evidence type="ECO:0000256" key="5">
    <source>
        <dbReference type="ARBA" id="ARBA00022857"/>
    </source>
</evidence>
<feature type="compositionally biased region" description="Polar residues" evidence="9">
    <location>
        <begin position="487"/>
        <end position="500"/>
    </location>
</feature>
<dbReference type="InterPro" id="IPR036188">
    <property type="entry name" value="FAD/NAD-bd_sf"/>
</dbReference>
<dbReference type="PANTHER" id="PTHR48467:SF1">
    <property type="entry name" value="GLUTAMATE SYNTHASE 1 [NADH], CHLOROPLASTIC-LIKE"/>
    <property type="match status" value="1"/>
</dbReference>
<proteinExistence type="inferred from homology"/>
<evidence type="ECO:0000313" key="10">
    <source>
        <dbReference type="EMBL" id="WRT69834.1"/>
    </source>
</evidence>
<comment type="catalytic activity">
    <reaction evidence="7 8">
        <text>2 reduced [adrenodoxin] + NADP(+) + H(+) = 2 oxidized [adrenodoxin] + NADPH</text>
        <dbReference type="Rhea" id="RHEA:42312"/>
        <dbReference type="Rhea" id="RHEA-COMP:9998"/>
        <dbReference type="Rhea" id="RHEA-COMP:9999"/>
        <dbReference type="ChEBI" id="CHEBI:15378"/>
        <dbReference type="ChEBI" id="CHEBI:33737"/>
        <dbReference type="ChEBI" id="CHEBI:33738"/>
        <dbReference type="ChEBI" id="CHEBI:57783"/>
        <dbReference type="ChEBI" id="CHEBI:58349"/>
        <dbReference type="EC" id="1.18.1.6"/>
    </reaction>
</comment>
<dbReference type="Gene3D" id="3.50.50.60">
    <property type="entry name" value="FAD/NAD(P)-binding domain"/>
    <property type="match status" value="1"/>
</dbReference>
<reference evidence="10 11" key="1">
    <citation type="submission" date="2024-01" db="EMBL/GenBank/DDBJ databases">
        <title>Comparative genomics of Cryptococcus and Kwoniella reveals pathogenesis evolution and contrasting modes of karyotype evolution via chromosome fusion or intercentromeric recombination.</title>
        <authorList>
            <person name="Coelho M.A."/>
            <person name="David-Palma M."/>
            <person name="Shea T."/>
            <person name="Bowers K."/>
            <person name="McGinley-Smith S."/>
            <person name="Mohammad A.W."/>
            <person name="Gnirke A."/>
            <person name="Yurkov A.M."/>
            <person name="Nowrousian M."/>
            <person name="Sun S."/>
            <person name="Cuomo C.A."/>
            <person name="Heitman J."/>
        </authorList>
    </citation>
    <scope>NUCLEOTIDE SEQUENCE [LARGE SCALE GENOMIC DNA]</scope>
    <source>
        <strain evidence="10">CBS 11374</strain>
    </source>
</reference>
<organism evidence="10 11">
    <name type="scientific">Kwoniella shivajii</name>
    <dbReference type="NCBI Taxonomy" id="564305"/>
    <lineage>
        <taxon>Eukaryota</taxon>
        <taxon>Fungi</taxon>
        <taxon>Dikarya</taxon>
        <taxon>Basidiomycota</taxon>
        <taxon>Agaricomycotina</taxon>
        <taxon>Tremellomycetes</taxon>
        <taxon>Tremellales</taxon>
        <taxon>Cryptococcaceae</taxon>
        <taxon>Kwoniella</taxon>
    </lineage>
</organism>
<dbReference type="PANTHER" id="PTHR48467">
    <property type="entry name" value="GLUTAMATE SYNTHASE 1 [NADH], CHLOROPLASTIC-LIKE"/>
    <property type="match status" value="1"/>
</dbReference>
<evidence type="ECO:0000256" key="8">
    <source>
        <dbReference type="PIRNR" id="PIRNR000362"/>
    </source>
</evidence>
<accession>A0ABZ1D711</accession>
<keyword evidence="4 8" id="KW-0274">FAD</keyword>
<dbReference type="Proteomes" id="UP001329825">
    <property type="component" value="Chromosome 9"/>
</dbReference>
<comment type="cofactor">
    <cofactor evidence="1 8">
        <name>FAD</name>
        <dbReference type="ChEBI" id="CHEBI:57692"/>
    </cofactor>
</comment>
<dbReference type="RefSeq" id="XP_062794573.1">
    <property type="nucleotide sequence ID" value="XM_062938522.1"/>
</dbReference>
<keyword evidence="5 8" id="KW-0521">NADP</keyword>
<evidence type="ECO:0000256" key="1">
    <source>
        <dbReference type="ARBA" id="ARBA00001974"/>
    </source>
</evidence>
<keyword evidence="11" id="KW-1185">Reference proteome</keyword>
<name>A0ABZ1D711_9TREE</name>
<dbReference type="EMBL" id="CP141889">
    <property type="protein sequence ID" value="WRT69834.1"/>
    <property type="molecule type" value="Genomic_DNA"/>
</dbReference>
<evidence type="ECO:0000256" key="9">
    <source>
        <dbReference type="SAM" id="MobiDB-lite"/>
    </source>
</evidence>
<sequence>MIPRPARLRLLVSPSSAHLPSLTVSRPFTRKLSSSRSDNGELKIAIIGSGPSGFYTASRILNSIPKDTPNGDNVQVHMYERLPTPYGLVRYGVAPDHPEVKNCQHKFDELSSDPRFKFFGNVLLSSQPSSSQTESTPSTALSPYTYPHAVRLSFDDILPYYSTLILTYGASLSNPLSSVSGSSSSSNPLKNVLPALGLVSWYNSHPAFSDLPINLEGIEEVSVIGQGNVALDVARILLKPVKSLSQTDLSDDVLDVLSKSTIKRLRVVGRRGPGQVAFTTKEFREMISIPNVSYKGVNQDLMEQAKDMVGNERMRKRLLSLMEKPVSNDQGDKEFILDFLKSPKGFIPSSRDRSKVGEIEWNINQLLSTTPSTPTPPLSQVSAVPSGNEVIARTTGETVTQQADLIVESVGYRSEPLTGEHGGWVLPFDVKRGRVRNVSGRVVDKDGVVIPGIYAAGWAARGPVGVIASTMHDAYSLSDQLLDDHFSNPSSTSGPLNPNPEQGIPEALTKAQRQGGIVVDLEGWEKIDNAERERAKIMGNGKEREKFRKVEEMLAVLS</sequence>
<evidence type="ECO:0000256" key="2">
    <source>
        <dbReference type="ARBA" id="ARBA00008312"/>
    </source>
</evidence>
<keyword evidence="8" id="KW-0496">Mitochondrion</keyword>
<feature type="region of interest" description="Disordered" evidence="9">
    <location>
        <begin position="484"/>
        <end position="504"/>
    </location>
</feature>
<evidence type="ECO:0000256" key="3">
    <source>
        <dbReference type="ARBA" id="ARBA00022630"/>
    </source>
</evidence>
<comment type="similarity">
    <text evidence="2 8">Belongs to the ferredoxin--NADP reductase type 1 family.</text>
</comment>
<evidence type="ECO:0000313" key="11">
    <source>
        <dbReference type="Proteomes" id="UP001329825"/>
    </source>
</evidence>
<evidence type="ECO:0000256" key="4">
    <source>
        <dbReference type="ARBA" id="ARBA00022827"/>
    </source>
</evidence>
<keyword evidence="6 8" id="KW-0560">Oxidoreductase</keyword>
<dbReference type="EC" id="1.18.1.6" evidence="8"/>
<gene>
    <name evidence="10" type="ORF">IL334_006825</name>
</gene>
<dbReference type="PRINTS" id="PR00368">
    <property type="entry name" value="FADPNR"/>
</dbReference>
<dbReference type="SUPFAM" id="SSF51971">
    <property type="entry name" value="Nucleotide-binding domain"/>
    <property type="match status" value="1"/>
</dbReference>
<evidence type="ECO:0000256" key="6">
    <source>
        <dbReference type="ARBA" id="ARBA00023002"/>
    </source>
</evidence>
<dbReference type="PIRSF" id="PIRSF000362">
    <property type="entry name" value="FNR"/>
    <property type="match status" value="1"/>
</dbReference>
<dbReference type="GeneID" id="87958955"/>